<feature type="transmembrane region" description="Helical" evidence="9">
    <location>
        <begin position="264"/>
        <end position="284"/>
    </location>
</feature>
<evidence type="ECO:0000256" key="3">
    <source>
        <dbReference type="ARBA" id="ARBA00022475"/>
    </source>
</evidence>
<dbReference type="PANTHER" id="PTHR43394:SF1">
    <property type="entry name" value="ATP-BINDING CASSETTE SUB-FAMILY B MEMBER 10, MITOCHONDRIAL"/>
    <property type="match status" value="1"/>
</dbReference>
<dbReference type="PROSITE" id="PS50893">
    <property type="entry name" value="ABC_TRANSPORTER_2"/>
    <property type="match status" value="1"/>
</dbReference>
<dbReference type="GO" id="GO:0016887">
    <property type="term" value="F:ATP hydrolysis activity"/>
    <property type="evidence" value="ECO:0007669"/>
    <property type="project" value="InterPro"/>
</dbReference>
<comment type="subcellular location">
    <subcellularLocation>
        <location evidence="1">Cell membrane</location>
        <topology evidence="1">Multi-pass membrane protein</topology>
    </subcellularLocation>
</comment>
<evidence type="ECO:0000256" key="9">
    <source>
        <dbReference type="SAM" id="Phobius"/>
    </source>
</evidence>
<accession>A0A4R1PQQ8</accession>
<evidence type="ECO:0000256" key="7">
    <source>
        <dbReference type="ARBA" id="ARBA00022989"/>
    </source>
</evidence>
<dbReference type="InterPro" id="IPR039421">
    <property type="entry name" value="Type_1_exporter"/>
</dbReference>
<organism evidence="12 13">
    <name type="scientific">Azotobacter chroococcum</name>
    <dbReference type="NCBI Taxonomy" id="353"/>
    <lineage>
        <taxon>Bacteria</taxon>
        <taxon>Pseudomonadati</taxon>
        <taxon>Pseudomonadota</taxon>
        <taxon>Gammaproteobacteria</taxon>
        <taxon>Pseudomonadales</taxon>
        <taxon>Pseudomonadaceae</taxon>
        <taxon>Azotobacter</taxon>
    </lineage>
</organism>
<evidence type="ECO:0000256" key="1">
    <source>
        <dbReference type="ARBA" id="ARBA00004651"/>
    </source>
</evidence>
<dbReference type="PROSITE" id="PS50929">
    <property type="entry name" value="ABC_TM1F"/>
    <property type="match status" value="1"/>
</dbReference>
<dbReference type="AlphaFoldDB" id="A0A4R1PQQ8"/>
<feature type="transmembrane region" description="Helical" evidence="9">
    <location>
        <begin position="191"/>
        <end position="211"/>
    </location>
</feature>
<dbReference type="PROSITE" id="PS00211">
    <property type="entry name" value="ABC_TRANSPORTER_1"/>
    <property type="match status" value="1"/>
</dbReference>
<keyword evidence="7 9" id="KW-1133">Transmembrane helix</keyword>
<dbReference type="EMBL" id="SMMU01000006">
    <property type="protein sequence ID" value="TCL32850.1"/>
    <property type="molecule type" value="Genomic_DNA"/>
</dbReference>
<dbReference type="GO" id="GO:0015421">
    <property type="term" value="F:ABC-type oligopeptide transporter activity"/>
    <property type="evidence" value="ECO:0007669"/>
    <property type="project" value="TreeGrafter"/>
</dbReference>
<feature type="transmembrane region" description="Helical" evidence="9">
    <location>
        <begin position="389"/>
        <end position="416"/>
    </location>
</feature>
<dbReference type="Pfam" id="PF00005">
    <property type="entry name" value="ABC_tran"/>
    <property type="match status" value="1"/>
</dbReference>
<dbReference type="InterPro" id="IPR003593">
    <property type="entry name" value="AAA+_ATPase"/>
</dbReference>
<feature type="transmembrane region" description="Helical" evidence="9">
    <location>
        <begin position="290"/>
        <end position="310"/>
    </location>
</feature>
<dbReference type="Gene3D" id="3.40.50.300">
    <property type="entry name" value="P-loop containing nucleotide triphosphate hydrolases"/>
    <property type="match status" value="1"/>
</dbReference>
<dbReference type="SMART" id="SM00382">
    <property type="entry name" value="AAA"/>
    <property type="match status" value="1"/>
</dbReference>
<dbReference type="Gene3D" id="1.20.1560.10">
    <property type="entry name" value="ABC transporter type 1, transmembrane domain"/>
    <property type="match status" value="1"/>
</dbReference>
<evidence type="ECO:0000256" key="2">
    <source>
        <dbReference type="ARBA" id="ARBA00022448"/>
    </source>
</evidence>
<dbReference type="RefSeq" id="WP_131301783.1">
    <property type="nucleotide sequence ID" value="NZ_JBHLST010000009.1"/>
</dbReference>
<feature type="domain" description="ABC transporter" evidence="10">
    <location>
        <begin position="469"/>
        <end position="703"/>
    </location>
</feature>
<evidence type="ECO:0000256" key="8">
    <source>
        <dbReference type="ARBA" id="ARBA00023136"/>
    </source>
</evidence>
<evidence type="ECO:0000313" key="12">
    <source>
        <dbReference type="EMBL" id="TCL32850.1"/>
    </source>
</evidence>
<dbReference type="SUPFAM" id="SSF90123">
    <property type="entry name" value="ABC transporter transmembrane region"/>
    <property type="match status" value="1"/>
</dbReference>
<evidence type="ECO:0000259" key="10">
    <source>
        <dbReference type="PROSITE" id="PS50893"/>
    </source>
</evidence>
<keyword evidence="2" id="KW-0813">Transport</keyword>
<evidence type="ECO:0000256" key="4">
    <source>
        <dbReference type="ARBA" id="ARBA00022692"/>
    </source>
</evidence>
<evidence type="ECO:0000256" key="6">
    <source>
        <dbReference type="ARBA" id="ARBA00022840"/>
    </source>
</evidence>
<dbReference type="GO" id="GO:0005886">
    <property type="term" value="C:plasma membrane"/>
    <property type="evidence" value="ECO:0007669"/>
    <property type="project" value="UniProtKB-SubCell"/>
</dbReference>
<dbReference type="SUPFAM" id="SSF52540">
    <property type="entry name" value="P-loop containing nucleoside triphosphate hydrolases"/>
    <property type="match status" value="1"/>
</dbReference>
<evidence type="ECO:0000259" key="11">
    <source>
        <dbReference type="PROSITE" id="PS50929"/>
    </source>
</evidence>
<dbReference type="InterPro" id="IPR027417">
    <property type="entry name" value="P-loop_NTPase"/>
</dbReference>
<dbReference type="InterPro" id="IPR017871">
    <property type="entry name" value="ABC_transporter-like_CS"/>
</dbReference>
<evidence type="ECO:0000313" key="13">
    <source>
        <dbReference type="Proteomes" id="UP000295169"/>
    </source>
</evidence>
<name>A0A4R1PQQ8_9GAMM</name>
<dbReference type="InterPro" id="IPR003439">
    <property type="entry name" value="ABC_transporter-like_ATP-bd"/>
</dbReference>
<keyword evidence="6 12" id="KW-0067">ATP-binding</keyword>
<dbReference type="InterPro" id="IPR011527">
    <property type="entry name" value="ABC1_TM_dom"/>
</dbReference>
<evidence type="ECO:0000256" key="5">
    <source>
        <dbReference type="ARBA" id="ARBA00022741"/>
    </source>
</evidence>
<dbReference type="FunFam" id="3.40.50.300:FF:000299">
    <property type="entry name" value="ABC transporter ATP-binding protein/permease"/>
    <property type="match status" value="1"/>
</dbReference>
<gene>
    <name evidence="12" type="ORF">EV691_106105</name>
</gene>
<feature type="transmembrane region" description="Helical" evidence="9">
    <location>
        <begin position="153"/>
        <end position="179"/>
    </location>
</feature>
<dbReference type="PANTHER" id="PTHR43394">
    <property type="entry name" value="ATP-DEPENDENT PERMEASE MDL1, MITOCHONDRIAL"/>
    <property type="match status" value="1"/>
</dbReference>
<keyword evidence="3" id="KW-1003">Cell membrane</keyword>
<protein>
    <submittedName>
        <fullName evidence="12">ATP-binding cassette subfamily B protein/subfamily B ATP-binding cassette protein HlyB/CyaB</fullName>
    </submittedName>
</protein>
<keyword evidence="4 9" id="KW-0812">Transmembrane</keyword>
<dbReference type="InterPro" id="IPR036640">
    <property type="entry name" value="ABC1_TM_sf"/>
</dbReference>
<keyword evidence="8 9" id="KW-0472">Membrane</keyword>
<comment type="caution">
    <text evidence="12">The sequence shown here is derived from an EMBL/GenBank/DDBJ whole genome shotgun (WGS) entry which is preliminary data.</text>
</comment>
<feature type="domain" description="ABC transmembrane type-1" evidence="11">
    <location>
        <begin position="157"/>
        <end position="435"/>
    </location>
</feature>
<sequence>MTDNKSLQDCLAFIFPTKGFDEQLVNDLSSAVIAVDSARSFSVDGLSASLDNMEFEKLSELISSGEKALAQLANGNWVVPLGFEYENGEIAHVDLFDPLARDGSINVTKNQFMSQWTGLGVLLHEAQSIDNNAKPSTHTFSDLTRAFREYQHLLSPVLFSGFMVSLLSLASPFFFMLILDKVVSYRAWSTLTALVVGAIFLIAFEGTFEYIRTVFMNRMTKSVGRDASAATFSHTTAIPSEIYESRSIGAWIHDNRQSERLVRLLRHISIASVEYVFAFIFLAVLLWINWILTCVAIATCLFQIGFAFYCGEKVDKKGKESQDNLERKESLLIESLTHLHAIKMLGLMGNRTTEYCESITSAENARQAKDDSEAFVRSGTAFIERSGNILMLAVGAAMVMQSSLTVGALVACNILMRRLTGPLAKLPMFLRDLRELKNIQKRWQDISRNVPVAPMNNQEKLRKKITGALEFKKVFFRYGRDSRFQLMIDAKFPRGEIIAVVGKSGAGKTTLTNLMLGLNSPQVGLICMDGSDLRELNLEHMRQQIGIVTHETGLFRGSVQANIASWDKKITLDRIQNAARMACIHDAIQALPRGYDTIIGDDGANLSSGQKSRLALARALVRDPALLILDEVTGDLDPSTEHMLVSNIINARRGRTTIFLTHREFVANQADIVYFLDDGRVIASGKHERLTSDNVAYRALWGRH</sequence>
<reference evidence="12 13" key="1">
    <citation type="submission" date="2019-03" db="EMBL/GenBank/DDBJ databases">
        <title>Genomic Encyclopedia of Type Strains, Phase IV (KMG-IV): sequencing the most valuable type-strain genomes for metagenomic binning, comparative biology and taxonomic classification.</title>
        <authorList>
            <person name="Goeker M."/>
        </authorList>
    </citation>
    <scope>NUCLEOTIDE SEQUENCE [LARGE SCALE GENOMIC DNA]</scope>
    <source>
        <strain evidence="12 13">DSM 2286</strain>
    </source>
</reference>
<proteinExistence type="predicted"/>
<dbReference type="Pfam" id="PF00664">
    <property type="entry name" value="ABC_membrane"/>
    <property type="match status" value="1"/>
</dbReference>
<dbReference type="Proteomes" id="UP000295169">
    <property type="component" value="Unassembled WGS sequence"/>
</dbReference>
<dbReference type="GO" id="GO:0005524">
    <property type="term" value="F:ATP binding"/>
    <property type="evidence" value="ECO:0007669"/>
    <property type="project" value="UniProtKB-KW"/>
</dbReference>
<keyword evidence="5" id="KW-0547">Nucleotide-binding</keyword>